<evidence type="ECO:0000313" key="4">
    <source>
        <dbReference type="Proteomes" id="UP000325787"/>
    </source>
</evidence>
<proteinExistence type="predicted"/>
<accession>A0A5Q0HBX6</accession>
<sequence length="279" mass="30263">MLRPLHTLPILLLFTTLTLSACSESSSSTQSSPPATSSSITTTTTPPRAPFVDTKSYFDQLADATKTSLEGKGYTVTVRKDGTQQEPVVDQLSAWRVVSVVASRTSAEATLYVRSAERTPQEKVDLAVEQAGLKSTISSIYESPSAMVTDICRSLSNTSILTPTEFLSGQSSDPQHLEVFKIGIPLLCPEHQKALQNVVEGKVPLRSGTYEVGTEKGQVKPGTYRTTGSVDDCYWERTRDDGEIIDNNFATHAKSITVTISPTDGSFTSERCGSWELVE</sequence>
<feature type="chain" id="PRO_5039370699" description="PASTA domain-containing protein" evidence="2">
    <location>
        <begin position="22"/>
        <end position="279"/>
    </location>
</feature>
<dbReference type="Proteomes" id="UP000325787">
    <property type="component" value="Chromosome"/>
</dbReference>
<evidence type="ECO:0008006" key="5">
    <source>
        <dbReference type="Google" id="ProtNLM"/>
    </source>
</evidence>
<dbReference type="EMBL" id="CP034550">
    <property type="protein sequence ID" value="QFZ23162.1"/>
    <property type="molecule type" value="Genomic_DNA"/>
</dbReference>
<keyword evidence="2" id="KW-0732">Signal</keyword>
<evidence type="ECO:0000313" key="3">
    <source>
        <dbReference type="EMBL" id="QFZ23162.1"/>
    </source>
</evidence>
<feature type="compositionally biased region" description="Low complexity" evidence="1">
    <location>
        <begin position="24"/>
        <end position="46"/>
    </location>
</feature>
<dbReference type="RefSeq" id="WP_153278772.1">
    <property type="nucleotide sequence ID" value="NZ_CP034550.1"/>
</dbReference>
<name>A0A5Q0HBX6_SACSY</name>
<evidence type="ECO:0000256" key="1">
    <source>
        <dbReference type="SAM" id="MobiDB-lite"/>
    </source>
</evidence>
<protein>
    <recommendedName>
        <fullName evidence="5">PASTA domain-containing protein</fullName>
    </recommendedName>
</protein>
<feature type="region of interest" description="Disordered" evidence="1">
    <location>
        <begin position="24"/>
        <end position="48"/>
    </location>
</feature>
<gene>
    <name evidence="3" type="ORF">EKG83_42120</name>
</gene>
<evidence type="ECO:0000256" key="2">
    <source>
        <dbReference type="SAM" id="SignalP"/>
    </source>
</evidence>
<feature type="signal peptide" evidence="2">
    <location>
        <begin position="1"/>
        <end position="21"/>
    </location>
</feature>
<reference evidence="4" key="1">
    <citation type="journal article" date="2021" name="Curr. Microbiol.">
        <title>Complete genome of nocamycin-producing strain Saccharothrix syringae NRRL B-16468 reveals the biosynthetic potential for secondary metabolites.</title>
        <authorList>
            <person name="Mo X."/>
            <person name="Yang S."/>
        </authorList>
    </citation>
    <scope>NUCLEOTIDE SEQUENCE [LARGE SCALE GENOMIC DNA]</scope>
    <source>
        <strain evidence="4">ATCC 51364 / DSM 43886 / JCM 6844 / KCTC 9398 / NBRC 14523 / NRRL B-16468 / INA 2240</strain>
    </source>
</reference>
<dbReference type="AlphaFoldDB" id="A0A5Q0HBX6"/>
<organism evidence="3 4">
    <name type="scientific">Saccharothrix syringae</name>
    <name type="common">Nocardiopsis syringae</name>
    <dbReference type="NCBI Taxonomy" id="103733"/>
    <lineage>
        <taxon>Bacteria</taxon>
        <taxon>Bacillati</taxon>
        <taxon>Actinomycetota</taxon>
        <taxon>Actinomycetes</taxon>
        <taxon>Pseudonocardiales</taxon>
        <taxon>Pseudonocardiaceae</taxon>
        <taxon>Saccharothrix</taxon>
    </lineage>
</organism>
<dbReference type="KEGG" id="ssyi:EKG83_42120"/>
<dbReference type="OrthoDB" id="166978at2"/>
<keyword evidence="4" id="KW-1185">Reference proteome</keyword>
<dbReference type="PROSITE" id="PS51257">
    <property type="entry name" value="PROKAR_LIPOPROTEIN"/>
    <property type="match status" value="1"/>
</dbReference>